<name>A0A242FNT4_ENTFC</name>
<reference evidence="1 4" key="2">
    <citation type="submission" date="2018-10" db="EMBL/GenBank/DDBJ databases">
        <title>Escaping from acidified nitrite in gastric host defense: Transcriptomic basis for resistance to free nitrous acid in Enterococcus faecalis.</title>
        <authorList>
            <person name="Yu Z."/>
            <person name="Shi D."/>
            <person name="Liu W."/>
            <person name="Meng F."/>
        </authorList>
    </citation>
    <scope>NUCLEOTIDE SEQUENCE [LARGE SCALE GENOMIC DNA]</scope>
    <source>
        <strain evidence="1 4">JE1</strain>
    </source>
</reference>
<evidence type="ECO:0000313" key="2">
    <source>
        <dbReference type="EMBL" id="OTN92973.1"/>
    </source>
</evidence>
<proteinExistence type="predicted"/>
<evidence type="ECO:0000313" key="4">
    <source>
        <dbReference type="Proteomes" id="UP000275747"/>
    </source>
</evidence>
<reference evidence="2 3" key="1">
    <citation type="submission" date="2017-05" db="EMBL/GenBank/DDBJ databases">
        <title>The Genome Sequence of Enterococcus faecium 7H8_DIV0219.</title>
        <authorList>
            <consortium name="The Broad Institute Genomics Platform"/>
            <consortium name="The Broad Institute Genomic Center for Infectious Diseases"/>
            <person name="Earl A."/>
            <person name="Manson A."/>
            <person name="Schwartman J."/>
            <person name="Gilmore M."/>
            <person name="Abouelleil A."/>
            <person name="Cao P."/>
            <person name="Chapman S."/>
            <person name="Cusick C."/>
            <person name="Shea T."/>
            <person name="Young S."/>
            <person name="Neafsey D."/>
            <person name="Nusbaum C."/>
            <person name="Birren B."/>
        </authorList>
    </citation>
    <scope>NUCLEOTIDE SEQUENCE [LARGE SCALE GENOMIC DNA]</scope>
    <source>
        <strain evidence="2 3">7H8_DIV0219</strain>
    </source>
</reference>
<sequence length="87" mass="9552">MIVLEEKIWEDYQKEIQKISARALGIAMTQDKVTKCKKAKQAAEVEASTAKKAVSSATTGLEKAVKGRFGKQVTAAFSKKSRMLVSF</sequence>
<dbReference type="EMBL" id="NGKW01000005">
    <property type="protein sequence ID" value="OTN92973.1"/>
    <property type="molecule type" value="Genomic_DNA"/>
</dbReference>
<dbReference type="AlphaFoldDB" id="A0A242FNT4"/>
<protein>
    <submittedName>
        <fullName evidence="2">Uncharacterized protein</fullName>
    </submittedName>
</protein>
<dbReference type="EMBL" id="CP033041">
    <property type="protein sequence ID" value="AYM72100.1"/>
    <property type="molecule type" value="Genomic_DNA"/>
</dbReference>
<dbReference type="Proteomes" id="UP000275747">
    <property type="component" value="Chromosome"/>
</dbReference>
<dbReference type="Proteomes" id="UP000194885">
    <property type="component" value="Unassembled WGS sequence"/>
</dbReference>
<organism evidence="2 3">
    <name type="scientific">Enterococcus faecium</name>
    <name type="common">Streptococcus faecium</name>
    <dbReference type="NCBI Taxonomy" id="1352"/>
    <lineage>
        <taxon>Bacteria</taxon>
        <taxon>Bacillati</taxon>
        <taxon>Bacillota</taxon>
        <taxon>Bacilli</taxon>
        <taxon>Lactobacillales</taxon>
        <taxon>Enterococcaceae</taxon>
        <taxon>Enterococcus</taxon>
    </lineage>
</organism>
<accession>A0A242FNT4</accession>
<gene>
    <name evidence="2" type="ORF">A5810_002432</name>
    <name evidence="1" type="ORF">D9Z05_01930</name>
</gene>
<evidence type="ECO:0000313" key="1">
    <source>
        <dbReference type="EMBL" id="AYM72100.1"/>
    </source>
</evidence>
<evidence type="ECO:0000313" key="3">
    <source>
        <dbReference type="Proteomes" id="UP000194885"/>
    </source>
</evidence>
<dbReference type="RefSeq" id="WP_002373562.1">
    <property type="nucleotide sequence ID" value="NZ_CABGQB010000002.1"/>
</dbReference>